<dbReference type="InterPro" id="IPR036388">
    <property type="entry name" value="WH-like_DNA-bd_sf"/>
</dbReference>
<dbReference type="Gene3D" id="1.10.10.10">
    <property type="entry name" value="Winged helix-like DNA-binding domain superfamily/Winged helix DNA-binding domain"/>
    <property type="match status" value="1"/>
</dbReference>
<dbReference type="Pfam" id="PF00891">
    <property type="entry name" value="Methyltransf_2"/>
    <property type="match status" value="1"/>
</dbReference>
<accession>A0AAN7QJY7</accession>
<evidence type="ECO:0000313" key="2">
    <source>
        <dbReference type="EMBL" id="KAK4769696.1"/>
    </source>
</evidence>
<dbReference type="Gene3D" id="3.40.50.150">
    <property type="entry name" value="Vaccinia Virus protein VP39"/>
    <property type="match status" value="1"/>
</dbReference>
<dbReference type="InterPro" id="IPR029063">
    <property type="entry name" value="SAM-dependent_MTases_sf"/>
</dbReference>
<reference evidence="2 3" key="1">
    <citation type="journal article" date="2023" name="Hortic Res">
        <title>Pangenome of water caltrop reveals structural variations and asymmetric subgenome divergence after allopolyploidization.</title>
        <authorList>
            <person name="Zhang X."/>
            <person name="Chen Y."/>
            <person name="Wang L."/>
            <person name="Yuan Y."/>
            <person name="Fang M."/>
            <person name="Shi L."/>
            <person name="Lu R."/>
            <person name="Comes H.P."/>
            <person name="Ma Y."/>
            <person name="Chen Y."/>
            <person name="Huang G."/>
            <person name="Zhou Y."/>
            <person name="Zheng Z."/>
            <person name="Qiu Y."/>
        </authorList>
    </citation>
    <scope>NUCLEOTIDE SEQUENCE [LARGE SCALE GENOMIC DNA]</scope>
    <source>
        <tissue evidence="2">Roots</tissue>
    </source>
</reference>
<dbReference type="GO" id="GO:0008171">
    <property type="term" value="F:O-methyltransferase activity"/>
    <property type="evidence" value="ECO:0007669"/>
    <property type="project" value="InterPro"/>
</dbReference>
<sequence>MFQYGATAPSFNNIFNTSMVVMLTIEMEEILMMYGGLEGLKSLAHVADCTSKCVSMVVSKYPSIKGIYFYQPHFAKDLIRASGPFGLDLWVRVQNMDPNFRFGFKNLDLKFGFVLILDPILN</sequence>
<evidence type="ECO:0000313" key="3">
    <source>
        <dbReference type="Proteomes" id="UP001345219"/>
    </source>
</evidence>
<name>A0AAN7QJY7_9MYRT</name>
<feature type="domain" description="O-methyltransferase C-terminal" evidence="1">
    <location>
        <begin position="1"/>
        <end position="76"/>
    </location>
</feature>
<gene>
    <name evidence="2" type="ORF">SAY87_030228</name>
</gene>
<dbReference type="Proteomes" id="UP001345219">
    <property type="component" value="Chromosome 24"/>
</dbReference>
<proteinExistence type="predicted"/>
<protein>
    <recommendedName>
        <fullName evidence="1">O-methyltransferase C-terminal domain-containing protein</fullName>
    </recommendedName>
</protein>
<dbReference type="InterPro" id="IPR001077">
    <property type="entry name" value="COMT_C"/>
</dbReference>
<keyword evidence="3" id="KW-1185">Reference proteome</keyword>
<organism evidence="2 3">
    <name type="scientific">Trapa incisa</name>
    <dbReference type="NCBI Taxonomy" id="236973"/>
    <lineage>
        <taxon>Eukaryota</taxon>
        <taxon>Viridiplantae</taxon>
        <taxon>Streptophyta</taxon>
        <taxon>Embryophyta</taxon>
        <taxon>Tracheophyta</taxon>
        <taxon>Spermatophyta</taxon>
        <taxon>Magnoliopsida</taxon>
        <taxon>eudicotyledons</taxon>
        <taxon>Gunneridae</taxon>
        <taxon>Pentapetalae</taxon>
        <taxon>rosids</taxon>
        <taxon>malvids</taxon>
        <taxon>Myrtales</taxon>
        <taxon>Lythraceae</taxon>
        <taxon>Trapa</taxon>
    </lineage>
</organism>
<dbReference type="EMBL" id="JAXIOK010000005">
    <property type="protein sequence ID" value="KAK4769696.1"/>
    <property type="molecule type" value="Genomic_DNA"/>
</dbReference>
<dbReference type="AlphaFoldDB" id="A0AAN7QJY7"/>
<comment type="caution">
    <text evidence="2">The sequence shown here is derived from an EMBL/GenBank/DDBJ whole genome shotgun (WGS) entry which is preliminary data.</text>
</comment>
<evidence type="ECO:0000259" key="1">
    <source>
        <dbReference type="Pfam" id="PF00891"/>
    </source>
</evidence>